<gene>
    <name evidence="1" type="ORF">AAFF_G00243280</name>
</gene>
<dbReference type="PANTHER" id="PTHR47456:SF4">
    <property type="entry name" value="SWIM-TYPE DOMAIN-CONTAINING PROTEIN"/>
    <property type="match status" value="1"/>
</dbReference>
<dbReference type="Pfam" id="PF15299">
    <property type="entry name" value="ALS2CR8"/>
    <property type="match status" value="1"/>
</dbReference>
<dbReference type="GO" id="GO:0003700">
    <property type="term" value="F:DNA-binding transcription factor activity"/>
    <property type="evidence" value="ECO:0007669"/>
    <property type="project" value="InterPro"/>
</dbReference>
<dbReference type="AlphaFoldDB" id="A0AAD7RE08"/>
<name>A0AAD7RE08_9TELE</name>
<protein>
    <submittedName>
        <fullName evidence="1">Uncharacterized protein</fullName>
    </submittedName>
</protein>
<evidence type="ECO:0000313" key="1">
    <source>
        <dbReference type="EMBL" id="KAJ8378370.1"/>
    </source>
</evidence>
<proteinExistence type="predicted"/>
<dbReference type="PANTHER" id="PTHR47456">
    <property type="entry name" value="PHD-TYPE DOMAIN-CONTAINING PROTEIN"/>
    <property type="match status" value="1"/>
</dbReference>
<dbReference type="InterPro" id="IPR029309">
    <property type="entry name" value="CaRF"/>
</dbReference>
<accession>A0AAD7RE08</accession>
<keyword evidence="2" id="KW-1185">Reference proteome</keyword>
<evidence type="ECO:0000313" key="2">
    <source>
        <dbReference type="Proteomes" id="UP001221898"/>
    </source>
</evidence>
<organism evidence="1 2">
    <name type="scientific">Aldrovandia affinis</name>
    <dbReference type="NCBI Taxonomy" id="143900"/>
    <lineage>
        <taxon>Eukaryota</taxon>
        <taxon>Metazoa</taxon>
        <taxon>Chordata</taxon>
        <taxon>Craniata</taxon>
        <taxon>Vertebrata</taxon>
        <taxon>Euteleostomi</taxon>
        <taxon>Actinopterygii</taxon>
        <taxon>Neopterygii</taxon>
        <taxon>Teleostei</taxon>
        <taxon>Notacanthiformes</taxon>
        <taxon>Halosauridae</taxon>
        <taxon>Aldrovandia</taxon>
    </lineage>
</organism>
<sequence>MRICRYLARKMADHGGIRSFSSLTEFNIYMKQYEERTKTKYIVLKSDRAFGKSDLTAEKNIHWKVRNVPYNGTPFKVLGKKTYVCHQGRDKNAKAKRRREEQIAACHTQDHSFPRRRRLVHTKKMNCPASIYVVHIVRFPSYKITEDKPKKRNKASSTLKEALSKEPSHVDTEEIFAAYFPVIEEHKNHPIMVLTNPRRKAKKRQICGRLLEELSNMTYQLQDEPFLDSVIRRITDLIEDVRRNIPHDDTLPLSYTPPSKKMRCLKPQRTLKPLSTIPQRHPFSVRVGHCTEVMIKKSRLQGGSEV</sequence>
<dbReference type="EMBL" id="JAINUG010000322">
    <property type="protein sequence ID" value="KAJ8378370.1"/>
    <property type="molecule type" value="Genomic_DNA"/>
</dbReference>
<comment type="caution">
    <text evidence="1">The sequence shown here is derived from an EMBL/GenBank/DDBJ whole genome shotgun (WGS) entry which is preliminary data.</text>
</comment>
<dbReference type="Proteomes" id="UP001221898">
    <property type="component" value="Unassembled WGS sequence"/>
</dbReference>
<reference evidence="1" key="1">
    <citation type="journal article" date="2023" name="Science">
        <title>Genome structures resolve the early diversification of teleost fishes.</title>
        <authorList>
            <person name="Parey E."/>
            <person name="Louis A."/>
            <person name="Montfort J."/>
            <person name="Bouchez O."/>
            <person name="Roques C."/>
            <person name="Iampietro C."/>
            <person name="Lluch J."/>
            <person name="Castinel A."/>
            <person name="Donnadieu C."/>
            <person name="Desvignes T."/>
            <person name="Floi Bucao C."/>
            <person name="Jouanno E."/>
            <person name="Wen M."/>
            <person name="Mejri S."/>
            <person name="Dirks R."/>
            <person name="Jansen H."/>
            <person name="Henkel C."/>
            <person name="Chen W.J."/>
            <person name="Zahm M."/>
            <person name="Cabau C."/>
            <person name="Klopp C."/>
            <person name="Thompson A.W."/>
            <person name="Robinson-Rechavi M."/>
            <person name="Braasch I."/>
            <person name="Lecointre G."/>
            <person name="Bobe J."/>
            <person name="Postlethwait J.H."/>
            <person name="Berthelot C."/>
            <person name="Roest Crollius H."/>
            <person name="Guiguen Y."/>
        </authorList>
    </citation>
    <scope>NUCLEOTIDE SEQUENCE</scope>
    <source>
        <strain evidence="1">NC1722</strain>
    </source>
</reference>